<feature type="active site" description="Charge relay system" evidence="5">
    <location>
        <position position="287"/>
    </location>
</feature>
<dbReference type="GO" id="GO:0004252">
    <property type="term" value="F:serine-type endopeptidase activity"/>
    <property type="evidence" value="ECO:0007669"/>
    <property type="project" value="UniProtKB-UniRule"/>
</dbReference>
<feature type="active site" description="Charge relay system" evidence="5">
    <location>
        <position position="129"/>
    </location>
</feature>
<dbReference type="Proteomes" id="UP000070444">
    <property type="component" value="Unassembled WGS sequence"/>
</dbReference>
<dbReference type="InterPro" id="IPR036852">
    <property type="entry name" value="Peptidase_S8/S53_dom_sf"/>
</dbReference>
<dbReference type="InterPro" id="IPR022398">
    <property type="entry name" value="Peptidase_S8_His-AS"/>
</dbReference>
<dbReference type="PANTHER" id="PTHR43806:SF11">
    <property type="entry name" value="CEREVISIN-RELATED"/>
    <property type="match status" value="1"/>
</dbReference>
<dbReference type="InterPro" id="IPR034193">
    <property type="entry name" value="PCSK9_ProteinaseK-like"/>
</dbReference>
<dbReference type="Gene3D" id="3.30.70.80">
    <property type="entry name" value="Peptidase S8 propeptide/proteinase inhibitor I9"/>
    <property type="match status" value="1"/>
</dbReference>
<dbReference type="InterPro" id="IPR023827">
    <property type="entry name" value="Peptidase_S8_Asp-AS"/>
</dbReference>
<evidence type="ECO:0000259" key="8">
    <source>
        <dbReference type="Pfam" id="PF05922"/>
    </source>
</evidence>
<evidence type="ECO:0000256" key="1">
    <source>
        <dbReference type="ARBA" id="ARBA00011073"/>
    </source>
</evidence>
<keyword evidence="4 5" id="KW-0720">Serine protease</keyword>
<gene>
    <name evidence="9" type="ORF">CONCODRAFT_42219</name>
</gene>
<accession>A0A137NZ72</accession>
<name>A0A137NZ72_CONC2</name>
<keyword evidence="10" id="KW-1185">Reference proteome</keyword>
<proteinExistence type="inferred from homology"/>
<dbReference type="InterPro" id="IPR037045">
    <property type="entry name" value="S8pro/Inhibitor_I9_sf"/>
</dbReference>
<dbReference type="InterPro" id="IPR050131">
    <property type="entry name" value="Peptidase_S8_subtilisin-like"/>
</dbReference>
<protein>
    <submittedName>
        <fullName evidence="9">Subtilisin-like protein</fullName>
    </submittedName>
</protein>
<dbReference type="PROSITE" id="PS00138">
    <property type="entry name" value="SUBTILASE_SER"/>
    <property type="match status" value="1"/>
</dbReference>
<evidence type="ECO:0000259" key="7">
    <source>
        <dbReference type="Pfam" id="PF00082"/>
    </source>
</evidence>
<dbReference type="InterPro" id="IPR023828">
    <property type="entry name" value="Peptidase_S8_Ser-AS"/>
</dbReference>
<dbReference type="EMBL" id="KQ964601">
    <property type="protein sequence ID" value="KXN67998.1"/>
    <property type="molecule type" value="Genomic_DNA"/>
</dbReference>
<dbReference type="FunFam" id="3.40.50.200:FF:000007">
    <property type="entry name" value="Subtilisin-like serine protease"/>
    <property type="match status" value="1"/>
</dbReference>
<dbReference type="Pfam" id="PF00082">
    <property type="entry name" value="Peptidase_S8"/>
    <property type="match status" value="1"/>
</dbReference>
<evidence type="ECO:0000256" key="2">
    <source>
        <dbReference type="ARBA" id="ARBA00022670"/>
    </source>
</evidence>
<dbReference type="InterPro" id="IPR010259">
    <property type="entry name" value="S8pro/Inhibitor_I9"/>
</dbReference>
<dbReference type="OrthoDB" id="206201at2759"/>
<feature type="active site" description="Charge relay system" evidence="5">
    <location>
        <position position="97"/>
    </location>
</feature>
<keyword evidence="3 5" id="KW-0378">Hydrolase</keyword>
<comment type="similarity">
    <text evidence="1 5 6">Belongs to the peptidase S8 family.</text>
</comment>
<dbReference type="SUPFAM" id="SSF52743">
    <property type="entry name" value="Subtilisin-like"/>
    <property type="match status" value="1"/>
</dbReference>
<dbReference type="OMA" id="HEHVAHV"/>
<dbReference type="InterPro" id="IPR015500">
    <property type="entry name" value="Peptidase_S8_subtilisin-rel"/>
</dbReference>
<dbReference type="GO" id="GO:0006508">
    <property type="term" value="P:proteolysis"/>
    <property type="evidence" value="ECO:0007669"/>
    <property type="project" value="UniProtKB-KW"/>
</dbReference>
<evidence type="ECO:0000313" key="10">
    <source>
        <dbReference type="Proteomes" id="UP000070444"/>
    </source>
</evidence>
<sequence length="370" mass="38782">MLDPSTTEVITHIYQSSGFKGFAAHLSSRTALTLAQNDNVAHVEQDQIYTISATSQSSPPNWGLARICNREKPNGFFDVNYNYDSKAGEGVDVYVVDTGINVAHPEFKNKAKMVGNFIQDSPNMDENGHGTHVAGIIGSSSYGVAKKVNLLGVKVLDAGGSGSTSGIIAALDFIVQTVIKQKANAANARPAVINMSLGGSPSRALDNAVTSAFRANIPVIVAAGNEAQDACGVSPAGGPEAFAVGNSNIDDVRHRSSNYGKCVRLFAPGSNILSTYKNDVAKLTGTSMASPHVAGVAALFLSNNPHISSGEVYDMLMSSATPGQVSNIGPNSPNLLLYNIPRGSSDFVEYAPRPEGKSIDSTPSWLQVPL</sequence>
<dbReference type="PROSITE" id="PS00136">
    <property type="entry name" value="SUBTILASE_ASP"/>
    <property type="match status" value="1"/>
</dbReference>
<evidence type="ECO:0000256" key="3">
    <source>
        <dbReference type="ARBA" id="ARBA00022801"/>
    </source>
</evidence>
<evidence type="ECO:0000256" key="4">
    <source>
        <dbReference type="ARBA" id="ARBA00022825"/>
    </source>
</evidence>
<evidence type="ECO:0000256" key="6">
    <source>
        <dbReference type="RuleBase" id="RU003355"/>
    </source>
</evidence>
<organism evidence="9 10">
    <name type="scientific">Conidiobolus coronatus (strain ATCC 28846 / CBS 209.66 / NRRL 28638)</name>
    <name type="common">Delacroixia coronata</name>
    <dbReference type="NCBI Taxonomy" id="796925"/>
    <lineage>
        <taxon>Eukaryota</taxon>
        <taxon>Fungi</taxon>
        <taxon>Fungi incertae sedis</taxon>
        <taxon>Zoopagomycota</taxon>
        <taxon>Entomophthoromycotina</taxon>
        <taxon>Entomophthoromycetes</taxon>
        <taxon>Entomophthorales</taxon>
        <taxon>Ancylistaceae</taxon>
        <taxon>Conidiobolus</taxon>
    </lineage>
</organism>
<dbReference type="SUPFAM" id="SSF54897">
    <property type="entry name" value="Protease propeptides/inhibitors"/>
    <property type="match status" value="1"/>
</dbReference>
<reference evidence="9 10" key="1">
    <citation type="journal article" date="2015" name="Genome Biol. Evol.">
        <title>Phylogenomic analyses indicate that early fungi evolved digesting cell walls of algal ancestors of land plants.</title>
        <authorList>
            <person name="Chang Y."/>
            <person name="Wang S."/>
            <person name="Sekimoto S."/>
            <person name="Aerts A.L."/>
            <person name="Choi C."/>
            <person name="Clum A."/>
            <person name="LaButti K.M."/>
            <person name="Lindquist E.A."/>
            <person name="Yee Ngan C."/>
            <person name="Ohm R.A."/>
            <person name="Salamov A.A."/>
            <person name="Grigoriev I.V."/>
            <person name="Spatafora J.W."/>
            <person name="Berbee M.L."/>
        </authorList>
    </citation>
    <scope>NUCLEOTIDE SEQUENCE [LARGE SCALE GENOMIC DNA]</scope>
    <source>
        <strain evidence="9 10">NRRL 28638</strain>
    </source>
</reference>
<dbReference type="PANTHER" id="PTHR43806">
    <property type="entry name" value="PEPTIDASE S8"/>
    <property type="match status" value="1"/>
</dbReference>
<dbReference type="STRING" id="796925.A0A137NZ72"/>
<dbReference type="PRINTS" id="PR00723">
    <property type="entry name" value="SUBTILISIN"/>
</dbReference>
<dbReference type="Pfam" id="PF05922">
    <property type="entry name" value="Inhibitor_I9"/>
    <property type="match status" value="1"/>
</dbReference>
<feature type="domain" description="Peptidase S8/S53" evidence="7">
    <location>
        <begin position="88"/>
        <end position="324"/>
    </location>
</feature>
<dbReference type="PROSITE" id="PS51892">
    <property type="entry name" value="SUBTILASE"/>
    <property type="match status" value="1"/>
</dbReference>
<evidence type="ECO:0000256" key="5">
    <source>
        <dbReference type="PROSITE-ProRule" id="PRU01240"/>
    </source>
</evidence>
<dbReference type="PROSITE" id="PS00137">
    <property type="entry name" value="SUBTILASE_HIS"/>
    <property type="match status" value="1"/>
</dbReference>
<dbReference type="GO" id="GO:0005615">
    <property type="term" value="C:extracellular space"/>
    <property type="evidence" value="ECO:0007669"/>
    <property type="project" value="TreeGrafter"/>
</dbReference>
<keyword evidence="2 5" id="KW-0645">Protease</keyword>
<feature type="domain" description="Inhibitor I9" evidence="8">
    <location>
        <begin position="8"/>
        <end position="51"/>
    </location>
</feature>
<evidence type="ECO:0000313" key="9">
    <source>
        <dbReference type="EMBL" id="KXN67998.1"/>
    </source>
</evidence>
<dbReference type="InterPro" id="IPR000209">
    <property type="entry name" value="Peptidase_S8/S53_dom"/>
</dbReference>
<dbReference type="AlphaFoldDB" id="A0A137NZ72"/>
<dbReference type="CDD" id="cd04077">
    <property type="entry name" value="Peptidases_S8_PCSK9_ProteinaseK_like"/>
    <property type="match status" value="1"/>
</dbReference>
<dbReference type="Gene3D" id="3.40.50.200">
    <property type="entry name" value="Peptidase S8/S53 domain"/>
    <property type="match status" value="1"/>
</dbReference>